<accession>A0A7R8H0J9</accession>
<dbReference type="EMBL" id="HG994589">
    <property type="protein sequence ID" value="CAF2792632.1"/>
    <property type="molecule type" value="Genomic_DNA"/>
</dbReference>
<dbReference type="AlphaFoldDB" id="A0A7R8H0J9"/>
<gene>
    <name evidence="1" type="ORF">LSAA_2435</name>
</gene>
<keyword evidence="2" id="KW-1185">Reference proteome</keyword>
<proteinExistence type="predicted"/>
<sequence>MYTKRCSLNGLKLSGRIIIIRNTFFLRLEAHCSTNIPRLLIERREHFSTQRISKKEKTQSLCWKSVHQNINLEDTGLPLSLKMSNFVSPYAWISDNGVPF</sequence>
<evidence type="ECO:0000313" key="1">
    <source>
        <dbReference type="EMBL" id="CAF2792632.1"/>
    </source>
</evidence>
<reference evidence="1" key="1">
    <citation type="submission" date="2021-02" db="EMBL/GenBank/DDBJ databases">
        <authorList>
            <person name="Bekaert M."/>
        </authorList>
    </citation>
    <scope>NUCLEOTIDE SEQUENCE</scope>
    <source>
        <strain evidence="1">IoA-00</strain>
    </source>
</reference>
<dbReference type="Proteomes" id="UP000675881">
    <property type="component" value="Chromosome 10"/>
</dbReference>
<name>A0A7R8H0J9_LEPSM</name>
<organism evidence="1 2">
    <name type="scientific">Lepeophtheirus salmonis</name>
    <name type="common">Salmon louse</name>
    <name type="synonym">Caligus salmonis</name>
    <dbReference type="NCBI Taxonomy" id="72036"/>
    <lineage>
        <taxon>Eukaryota</taxon>
        <taxon>Metazoa</taxon>
        <taxon>Ecdysozoa</taxon>
        <taxon>Arthropoda</taxon>
        <taxon>Crustacea</taxon>
        <taxon>Multicrustacea</taxon>
        <taxon>Hexanauplia</taxon>
        <taxon>Copepoda</taxon>
        <taxon>Siphonostomatoida</taxon>
        <taxon>Caligidae</taxon>
        <taxon>Lepeophtheirus</taxon>
    </lineage>
</organism>
<evidence type="ECO:0000313" key="2">
    <source>
        <dbReference type="Proteomes" id="UP000675881"/>
    </source>
</evidence>
<protein>
    <submittedName>
        <fullName evidence="1">(salmon louse) hypothetical protein</fullName>
    </submittedName>
</protein>